<dbReference type="AlphaFoldDB" id="A0A820HWS8"/>
<dbReference type="EMBL" id="CAJOBB010013969">
    <property type="protein sequence ID" value="CAF4298397.1"/>
    <property type="molecule type" value="Genomic_DNA"/>
</dbReference>
<dbReference type="Proteomes" id="UP000663868">
    <property type="component" value="Unassembled WGS sequence"/>
</dbReference>
<comment type="caution">
    <text evidence="2">The sequence shown here is derived from an EMBL/GenBank/DDBJ whole genome shotgun (WGS) entry which is preliminary data.</text>
</comment>
<gene>
    <name evidence="2" type="ORF">KXQ929_LOCUS45387</name>
</gene>
<reference evidence="2" key="1">
    <citation type="submission" date="2021-02" db="EMBL/GenBank/DDBJ databases">
        <authorList>
            <person name="Nowell W R."/>
        </authorList>
    </citation>
    <scope>NUCLEOTIDE SEQUENCE</scope>
</reference>
<accession>A0A820HWS8</accession>
<sequence length="266" mass="30737">MFTRHTSDKLKSFPSLKILNIPTIYDSHFYIKLNAWYNCHADTNTQLDDAINYRKKSIELRLDFISDDQLIFNLETFTFSNQEGSFQGFIRWIPKLISNNEKYKNKLKSLDNFSTLTNLDPIPLTTTRLKQLSDRKNLNSSNENDNEDDYSTQDINEENYNLDQNDDKTNKSPDNALWCVNDSTGTVLDSQITTDDDVQSVKDEKINDYLRQTDDKSQSSSDKQFTERISSSTSVSAISEEELNKFKKENEQIAARLKAANEKSSE</sequence>
<proteinExistence type="predicted"/>
<evidence type="ECO:0000256" key="1">
    <source>
        <dbReference type="SAM" id="MobiDB-lite"/>
    </source>
</evidence>
<evidence type="ECO:0000313" key="3">
    <source>
        <dbReference type="Proteomes" id="UP000663868"/>
    </source>
</evidence>
<feature type="compositionally biased region" description="Low complexity" evidence="1">
    <location>
        <begin position="218"/>
        <end position="237"/>
    </location>
</feature>
<protein>
    <submittedName>
        <fullName evidence="2">Uncharacterized protein</fullName>
    </submittedName>
</protein>
<feature type="region of interest" description="Disordered" evidence="1">
    <location>
        <begin position="132"/>
        <end position="152"/>
    </location>
</feature>
<feature type="non-terminal residue" evidence="2">
    <location>
        <position position="1"/>
    </location>
</feature>
<name>A0A820HWS8_9BILA</name>
<organism evidence="2 3">
    <name type="scientific">Adineta steineri</name>
    <dbReference type="NCBI Taxonomy" id="433720"/>
    <lineage>
        <taxon>Eukaryota</taxon>
        <taxon>Metazoa</taxon>
        <taxon>Spiralia</taxon>
        <taxon>Gnathifera</taxon>
        <taxon>Rotifera</taxon>
        <taxon>Eurotatoria</taxon>
        <taxon>Bdelloidea</taxon>
        <taxon>Adinetida</taxon>
        <taxon>Adinetidae</taxon>
        <taxon>Adineta</taxon>
    </lineage>
</organism>
<feature type="region of interest" description="Disordered" evidence="1">
    <location>
        <begin position="211"/>
        <end position="237"/>
    </location>
</feature>
<evidence type="ECO:0000313" key="2">
    <source>
        <dbReference type="EMBL" id="CAF4298397.1"/>
    </source>
</evidence>